<name>A0AAV4SPL8_CAEEX</name>
<evidence type="ECO:0000313" key="1">
    <source>
        <dbReference type="EMBL" id="GIY36383.1"/>
    </source>
</evidence>
<gene>
    <name evidence="1" type="ORF">CEXT_741111</name>
</gene>
<keyword evidence="2" id="KW-1185">Reference proteome</keyword>
<reference evidence="1 2" key="1">
    <citation type="submission" date="2021-06" db="EMBL/GenBank/DDBJ databases">
        <title>Caerostris extrusa draft genome.</title>
        <authorList>
            <person name="Kono N."/>
            <person name="Arakawa K."/>
        </authorList>
    </citation>
    <scope>NUCLEOTIDE SEQUENCE [LARGE SCALE GENOMIC DNA]</scope>
</reference>
<accession>A0AAV4SPL8</accession>
<dbReference type="Proteomes" id="UP001054945">
    <property type="component" value="Unassembled WGS sequence"/>
</dbReference>
<dbReference type="AlphaFoldDB" id="A0AAV4SPL8"/>
<protein>
    <submittedName>
        <fullName evidence="1">Uncharacterized protein</fullName>
    </submittedName>
</protein>
<evidence type="ECO:0000313" key="2">
    <source>
        <dbReference type="Proteomes" id="UP001054945"/>
    </source>
</evidence>
<dbReference type="EMBL" id="BPLR01010039">
    <property type="protein sequence ID" value="GIY36383.1"/>
    <property type="molecule type" value="Genomic_DNA"/>
</dbReference>
<organism evidence="1 2">
    <name type="scientific">Caerostris extrusa</name>
    <name type="common">Bark spider</name>
    <name type="synonym">Caerostris bankana</name>
    <dbReference type="NCBI Taxonomy" id="172846"/>
    <lineage>
        <taxon>Eukaryota</taxon>
        <taxon>Metazoa</taxon>
        <taxon>Ecdysozoa</taxon>
        <taxon>Arthropoda</taxon>
        <taxon>Chelicerata</taxon>
        <taxon>Arachnida</taxon>
        <taxon>Araneae</taxon>
        <taxon>Araneomorphae</taxon>
        <taxon>Entelegynae</taxon>
        <taxon>Araneoidea</taxon>
        <taxon>Araneidae</taxon>
        <taxon>Caerostris</taxon>
    </lineage>
</organism>
<proteinExistence type="predicted"/>
<sequence>MIAEDLLQRFLTITTWRIRFVTGVGLPKGNRVVCVGGRRHRKHSRSLPRWSETNDLCVGVNVCPSDGSLGVGKEITTTVMRIPTHRLLVRVKTRKRGSLLAMKVQTVKEPFDLDLMRRCGTLFFDMPNFPIPFDDSTKITSICKRLFHIIL</sequence>
<comment type="caution">
    <text evidence="1">The sequence shown here is derived from an EMBL/GenBank/DDBJ whole genome shotgun (WGS) entry which is preliminary data.</text>
</comment>